<protein>
    <submittedName>
        <fullName evidence="1">Uncharacterized protein</fullName>
    </submittedName>
</protein>
<dbReference type="AlphaFoldDB" id="A0AAP0J161"/>
<reference evidence="1 2" key="1">
    <citation type="submission" date="2024-01" db="EMBL/GenBank/DDBJ databases">
        <title>Genome assemblies of Stephania.</title>
        <authorList>
            <person name="Yang L."/>
        </authorList>
    </citation>
    <scope>NUCLEOTIDE SEQUENCE [LARGE SCALE GENOMIC DNA]</scope>
    <source>
        <strain evidence="1">JXDWG</strain>
        <tissue evidence="1">Leaf</tissue>
    </source>
</reference>
<keyword evidence="2" id="KW-1185">Reference proteome</keyword>
<dbReference type="Proteomes" id="UP001419268">
    <property type="component" value="Unassembled WGS sequence"/>
</dbReference>
<evidence type="ECO:0000313" key="2">
    <source>
        <dbReference type="Proteomes" id="UP001419268"/>
    </source>
</evidence>
<accession>A0AAP0J161</accession>
<name>A0AAP0J161_9MAGN</name>
<proteinExistence type="predicted"/>
<organism evidence="1 2">
    <name type="scientific">Stephania cephalantha</name>
    <dbReference type="NCBI Taxonomy" id="152367"/>
    <lineage>
        <taxon>Eukaryota</taxon>
        <taxon>Viridiplantae</taxon>
        <taxon>Streptophyta</taxon>
        <taxon>Embryophyta</taxon>
        <taxon>Tracheophyta</taxon>
        <taxon>Spermatophyta</taxon>
        <taxon>Magnoliopsida</taxon>
        <taxon>Ranunculales</taxon>
        <taxon>Menispermaceae</taxon>
        <taxon>Menispermoideae</taxon>
        <taxon>Cissampelideae</taxon>
        <taxon>Stephania</taxon>
    </lineage>
</organism>
<comment type="caution">
    <text evidence="1">The sequence shown here is derived from an EMBL/GenBank/DDBJ whole genome shotgun (WGS) entry which is preliminary data.</text>
</comment>
<sequence length="65" mass="7993">MWCDGEKFMFNLRFPNELINLKIIDQDLNFVLDLKFELLELEGMKFMFIMILLNCYENSWRCESF</sequence>
<dbReference type="EMBL" id="JBBNAG010000006">
    <property type="protein sequence ID" value="KAK9125518.1"/>
    <property type="molecule type" value="Genomic_DNA"/>
</dbReference>
<gene>
    <name evidence="1" type="ORF">Scep_014364</name>
</gene>
<evidence type="ECO:0000313" key="1">
    <source>
        <dbReference type="EMBL" id="KAK9125518.1"/>
    </source>
</evidence>